<reference evidence="2" key="1">
    <citation type="submission" date="2014-09" db="EMBL/GenBank/DDBJ databases">
        <authorList>
            <person name="Magalhaes I.L.F."/>
            <person name="Oliveira U."/>
            <person name="Santos F.R."/>
            <person name="Vidigal T.H.D.A."/>
            <person name="Brescovit A.D."/>
            <person name="Santos A.J."/>
        </authorList>
    </citation>
    <scope>NUCLEOTIDE SEQUENCE</scope>
</reference>
<name>A0A0K8S7Z1_LYGHE</name>
<feature type="region of interest" description="Disordered" evidence="1">
    <location>
        <begin position="79"/>
        <end position="136"/>
    </location>
</feature>
<protein>
    <submittedName>
        <fullName evidence="2">Uncharacterized protein</fullName>
    </submittedName>
</protein>
<evidence type="ECO:0000313" key="2">
    <source>
        <dbReference type="EMBL" id="JAG49398.1"/>
    </source>
</evidence>
<feature type="non-terminal residue" evidence="2">
    <location>
        <position position="1"/>
    </location>
</feature>
<dbReference type="EMBL" id="GBRD01016428">
    <property type="protein sequence ID" value="JAG49398.1"/>
    <property type="molecule type" value="Transcribed_RNA"/>
</dbReference>
<feature type="compositionally biased region" description="Basic residues" evidence="1">
    <location>
        <begin position="79"/>
        <end position="108"/>
    </location>
</feature>
<organism evidence="2">
    <name type="scientific">Lygus hesperus</name>
    <name type="common">Western plant bug</name>
    <dbReference type="NCBI Taxonomy" id="30085"/>
    <lineage>
        <taxon>Eukaryota</taxon>
        <taxon>Metazoa</taxon>
        <taxon>Ecdysozoa</taxon>
        <taxon>Arthropoda</taxon>
        <taxon>Hexapoda</taxon>
        <taxon>Insecta</taxon>
        <taxon>Pterygota</taxon>
        <taxon>Neoptera</taxon>
        <taxon>Paraneoptera</taxon>
        <taxon>Hemiptera</taxon>
        <taxon>Heteroptera</taxon>
        <taxon>Panheteroptera</taxon>
        <taxon>Cimicomorpha</taxon>
        <taxon>Miridae</taxon>
        <taxon>Mirini</taxon>
        <taxon>Lygus</taxon>
    </lineage>
</organism>
<evidence type="ECO:0000256" key="1">
    <source>
        <dbReference type="SAM" id="MobiDB-lite"/>
    </source>
</evidence>
<dbReference type="AlphaFoldDB" id="A0A0K8S7Z1"/>
<feature type="compositionally biased region" description="Low complexity" evidence="1">
    <location>
        <begin position="149"/>
        <end position="162"/>
    </location>
</feature>
<feature type="compositionally biased region" description="Polar residues" evidence="1">
    <location>
        <begin position="119"/>
        <end position="131"/>
    </location>
</feature>
<accession>A0A0K8S7Z1</accession>
<sequence length="191" mass="21009">IVFLGAVTSAFCVICLHKRRKKKDVFGHNMGVAPLSADLMFHSKEHMEAKPRSLFHPSAFVEESTDSYVSNRSDCARSARSHRSGYRTTRRHRHLANCPRHHHSRTSRRMSTSERPSSAQLVKTSMASVHSSGRDSGIVEPHHGCCPCGHSSSHSSANSSHGSYEDSLKSLHRQHSHSSGSPRCGGGHPPL</sequence>
<proteinExistence type="predicted"/>
<feature type="compositionally biased region" description="Low complexity" evidence="1">
    <location>
        <begin position="109"/>
        <end position="118"/>
    </location>
</feature>
<feature type="region of interest" description="Disordered" evidence="1">
    <location>
        <begin position="149"/>
        <end position="191"/>
    </location>
</feature>
<feature type="non-terminal residue" evidence="2">
    <location>
        <position position="191"/>
    </location>
</feature>